<evidence type="ECO:0000256" key="1">
    <source>
        <dbReference type="ARBA" id="ARBA00004418"/>
    </source>
</evidence>
<dbReference type="SUPFAM" id="SSF48230">
    <property type="entry name" value="Chondroitin AC/alginate lyase"/>
    <property type="match status" value="1"/>
</dbReference>
<dbReference type="Pfam" id="PF16889">
    <property type="entry name" value="Hepar_II_III_N"/>
    <property type="match status" value="1"/>
</dbReference>
<dbReference type="Gene3D" id="2.70.98.70">
    <property type="match status" value="1"/>
</dbReference>
<feature type="compositionally biased region" description="Low complexity" evidence="5">
    <location>
        <begin position="109"/>
        <end position="118"/>
    </location>
</feature>
<protein>
    <submittedName>
        <fullName evidence="8">Heparinase II/III-like</fullName>
    </submittedName>
</protein>
<feature type="region of interest" description="Disordered" evidence="5">
    <location>
        <begin position="92"/>
        <end position="118"/>
    </location>
</feature>
<accession>Q2JDG5</accession>
<evidence type="ECO:0000259" key="7">
    <source>
        <dbReference type="Pfam" id="PF16889"/>
    </source>
</evidence>
<dbReference type="GO" id="GO:0016829">
    <property type="term" value="F:lyase activity"/>
    <property type="evidence" value="ECO:0007669"/>
    <property type="project" value="UniProtKB-KW"/>
</dbReference>
<evidence type="ECO:0000313" key="9">
    <source>
        <dbReference type="Proteomes" id="UP000001937"/>
    </source>
</evidence>
<dbReference type="RefSeq" id="WP_011435743.1">
    <property type="nucleotide sequence ID" value="NC_007777.1"/>
</dbReference>
<sequence>MTASVPLGRYLRTTAGLRPVQLGARVRLRGQRAVLSRHPGLGEMLLRGRPPAESWPIGFLPFDGRCPPARPMFDEIVAGRLTLLGHSRDLCPRDSNTPATGTPVPPTPTTGTPAGAGAAAAPARWDWRQADAPLLWRYHLHYWDWAWAFTTEAVQGPAMFARLYLAWRTSVALGDPVAWSPYVVSLRAWTLCALWPRLARGTPAEMAVLADLGVCRSFLRTHLETDVGGNHLLKNYKALIGLAVADDDARGRRRWVDALLRELDRQVLSDGGHYERSPTYHCQVLADLDDVAGLLTAAGHVVSGALLDAAGRMRSWLTAVLGPDGVVPTLNDGFAVPAEALRLLLPAPVRPTPIAVQGPGPVPIPAPRLAEMPTSTSQSTVGTVPRPRTPASDRADALLLVDSGLAVLTAGPWHLLADVGLPCPEDLPAHAHADTLAFLLWHDGRPLLVDTGTSTYAPGPDRDAERGTAAHSTVIVDHADSTEVWGAFRAGRRARPTLVTMCHHENVATLAAGHDGYRHLPGRPVHWRTWRLDPSGLSVDDRITGEGRHHVEVLFHFAPGVSVTAAAADTRRTSTTSIGTTSIGTSRNAATRSGATDALTVTTSQGRLVLRAGGPGRWVVRSTRRAVGWSRTVPAYTAAYVIDAELPVAVRTTVVHEVRSGGPRSGNLRSGDTESSPARL</sequence>
<reference evidence="8 9" key="1">
    <citation type="journal article" date="2007" name="Genome Res.">
        <title>Genome characteristics of facultatively symbiotic Frankia sp. strains reflect host range and host plant biogeography.</title>
        <authorList>
            <person name="Normand P."/>
            <person name="Lapierre P."/>
            <person name="Tisa L.S."/>
            <person name="Gogarten J.P."/>
            <person name="Alloisio N."/>
            <person name="Bagnarol E."/>
            <person name="Bassi C.A."/>
            <person name="Berry A.M."/>
            <person name="Bickhart D.M."/>
            <person name="Choisne N."/>
            <person name="Couloux A."/>
            <person name="Cournoyer B."/>
            <person name="Cruveiller S."/>
            <person name="Daubin V."/>
            <person name="Demange N."/>
            <person name="Francino M.P."/>
            <person name="Goltsman E."/>
            <person name="Huang Y."/>
            <person name="Kopp O.R."/>
            <person name="Labarre L."/>
            <person name="Lapidus A."/>
            <person name="Lavire C."/>
            <person name="Marechal J."/>
            <person name="Martinez M."/>
            <person name="Mastronunzio J.E."/>
            <person name="Mullin B.C."/>
            <person name="Niemann J."/>
            <person name="Pujic P."/>
            <person name="Rawnsley T."/>
            <person name="Rouy Z."/>
            <person name="Schenowitz C."/>
            <person name="Sellstedt A."/>
            <person name="Tavares F."/>
            <person name="Tomkins J.P."/>
            <person name="Vallenet D."/>
            <person name="Valverde C."/>
            <person name="Wall L.G."/>
            <person name="Wang Y."/>
            <person name="Medigue C."/>
            <person name="Benson D.R."/>
        </authorList>
    </citation>
    <scope>NUCLEOTIDE SEQUENCE [LARGE SCALE GENOMIC DNA]</scope>
    <source>
        <strain evidence="9">DSM 45818 / CECT 9043 / CcI3</strain>
    </source>
</reference>
<feature type="compositionally biased region" description="Polar residues" evidence="5">
    <location>
        <begin position="667"/>
        <end position="680"/>
    </location>
</feature>
<comment type="subcellular location">
    <subcellularLocation>
        <location evidence="1">Periplasm</location>
    </subcellularLocation>
</comment>
<keyword evidence="4" id="KW-0456">Lyase</keyword>
<dbReference type="KEGG" id="fra:Francci3_1300"/>
<feature type="region of interest" description="Disordered" evidence="5">
    <location>
        <begin position="370"/>
        <end position="389"/>
    </location>
</feature>
<dbReference type="Proteomes" id="UP000001937">
    <property type="component" value="Chromosome"/>
</dbReference>
<dbReference type="Gene3D" id="1.50.10.100">
    <property type="entry name" value="Chondroitin AC/alginate lyase"/>
    <property type="match status" value="1"/>
</dbReference>
<feature type="region of interest" description="Disordered" evidence="5">
    <location>
        <begin position="658"/>
        <end position="680"/>
    </location>
</feature>
<feature type="domain" description="Heparinase II/III-like C-terminal" evidence="6">
    <location>
        <begin position="396"/>
        <end position="580"/>
    </location>
</feature>
<proteinExistence type="predicted"/>
<dbReference type="eggNOG" id="COG5360">
    <property type="taxonomic scope" value="Bacteria"/>
</dbReference>
<dbReference type="EMBL" id="CP000249">
    <property type="protein sequence ID" value="ABD10677.1"/>
    <property type="molecule type" value="Genomic_DNA"/>
</dbReference>
<evidence type="ECO:0000256" key="2">
    <source>
        <dbReference type="ARBA" id="ARBA00022729"/>
    </source>
</evidence>
<evidence type="ECO:0000256" key="3">
    <source>
        <dbReference type="ARBA" id="ARBA00022764"/>
    </source>
</evidence>
<feature type="domain" description="Heparin-sulfate lyase N-terminal" evidence="7">
    <location>
        <begin position="221"/>
        <end position="337"/>
    </location>
</feature>
<dbReference type="GO" id="GO:0042597">
    <property type="term" value="C:periplasmic space"/>
    <property type="evidence" value="ECO:0007669"/>
    <property type="project" value="UniProtKB-SubCell"/>
</dbReference>
<keyword evidence="2" id="KW-0732">Signal</keyword>
<dbReference type="PANTHER" id="PTHR39210">
    <property type="entry name" value="HEPARIN-SULFATE LYASE"/>
    <property type="match status" value="1"/>
</dbReference>
<organism evidence="8 9">
    <name type="scientific">Frankia casuarinae (strain DSM 45818 / CECT 9043 / HFP020203 / CcI3)</name>
    <dbReference type="NCBI Taxonomy" id="106370"/>
    <lineage>
        <taxon>Bacteria</taxon>
        <taxon>Bacillati</taxon>
        <taxon>Actinomycetota</taxon>
        <taxon>Actinomycetes</taxon>
        <taxon>Frankiales</taxon>
        <taxon>Frankiaceae</taxon>
        <taxon>Frankia</taxon>
    </lineage>
</organism>
<evidence type="ECO:0000256" key="5">
    <source>
        <dbReference type="SAM" id="MobiDB-lite"/>
    </source>
</evidence>
<dbReference type="AlphaFoldDB" id="Q2JDG5"/>
<keyword evidence="9" id="KW-1185">Reference proteome</keyword>
<dbReference type="InterPro" id="IPR012480">
    <property type="entry name" value="Hepar_II_III_C"/>
</dbReference>
<dbReference type="Pfam" id="PF07940">
    <property type="entry name" value="Hepar_II_III_C"/>
    <property type="match status" value="1"/>
</dbReference>
<dbReference type="PANTHER" id="PTHR39210:SF1">
    <property type="entry name" value="HEPARIN-SULFATE LYASE"/>
    <property type="match status" value="1"/>
</dbReference>
<dbReference type="InterPro" id="IPR031680">
    <property type="entry name" value="Hepar_II_III_N"/>
</dbReference>
<feature type="compositionally biased region" description="Polar residues" evidence="5">
    <location>
        <begin position="373"/>
        <end position="382"/>
    </location>
</feature>
<dbReference type="OrthoDB" id="9763014at2"/>
<name>Q2JDG5_FRACC</name>
<evidence type="ECO:0000313" key="8">
    <source>
        <dbReference type="EMBL" id="ABD10677.1"/>
    </source>
</evidence>
<evidence type="ECO:0000256" key="4">
    <source>
        <dbReference type="ARBA" id="ARBA00023239"/>
    </source>
</evidence>
<evidence type="ECO:0000259" key="6">
    <source>
        <dbReference type="Pfam" id="PF07940"/>
    </source>
</evidence>
<keyword evidence="3" id="KW-0574">Periplasm</keyword>
<dbReference type="InterPro" id="IPR008929">
    <property type="entry name" value="Chondroitin_lyas"/>
</dbReference>
<gene>
    <name evidence="8" type="ordered locus">Francci3_1300</name>
</gene>
<dbReference type="HOGENOM" id="CLU_022012_3_0_11"/>
<dbReference type="STRING" id="106370.Francci3_1300"/>